<dbReference type="InterPro" id="IPR029058">
    <property type="entry name" value="AB_hydrolase_fold"/>
</dbReference>
<dbReference type="SUPFAM" id="SSF53474">
    <property type="entry name" value="alpha/beta-Hydrolases"/>
    <property type="match status" value="1"/>
</dbReference>
<protein>
    <recommendedName>
        <fullName evidence="3">Peptidase S9 prolyl oligopeptidase catalytic domain-containing protein</fullName>
    </recommendedName>
</protein>
<evidence type="ECO:0000259" key="3">
    <source>
        <dbReference type="Pfam" id="PF00326"/>
    </source>
</evidence>
<dbReference type="PANTHER" id="PTHR42776:SF27">
    <property type="entry name" value="DIPEPTIDYL PEPTIDASE FAMILY MEMBER 6"/>
    <property type="match status" value="1"/>
</dbReference>
<name>A0A1B3ZAC4_9SPHN</name>
<reference evidence="4 5" key="1">
    <citation type="submission" date="2016-01" db="EMBL/GenBank/DDBJ databases">
        <title>Complete genome and mega plasmid sequence of Sphingomonas panacis DCY99 elicits systemic resistance in rice to Xanthomonas oryzae.</title>
        <authorList>
            <person name="Kim Y.J."/>
            <person name="Yang D.C."/>
            <person name="Sing P."/>
        </authorList>
    </citation>
    <scope>NUCLEOTIDE SEQUENCE [LARGE SCALE GENOMIC DNA]</scope>
    <source>
        <strain evidence="4 5">DCY99</strain>
    </source>
</reference>
<organism evidence="4 5">
    <name type="scientific">Sphingomonas panacis</name>
    <dbReference type="NCBI Taxonomy" id="1560345"/>
    <lineage>
        <taxon>Bacteria</taxon>
        <taxon>Pseudomonadati</taxon>
        <taxon>Pseudomonadota</taxon>
        <taxon>Alphaproteobacteria</taxon>
        <taxon>Sphingomonadales</taxon>
        <taxon>Sphingomonadaceae</taxon>
        <taxon>Sphingomonas</taxon>
    </lineage>
</organism>
<dbReference type="KEGG" id="span:AWL63_10825"/>
<dbReference type="PANTHER" id="PTHR42776">
    <property type="entry name" value="SERINE PEPTIDASE S9 FAMILY MEMBER"/>
    <property type="match status" value="1"/>
</dbReference>
<evidence type="ECO:0000256" key="2">
    <source>
        <dbReference type="SAM" id="SignalP"/>
    </source>
</evidence>
<feature type="domain" description="Peptidase S9 prolyl oligopeptidase catalytic" evidence="3">
    <location>
        <begin position="623"/>
        <end position="801"/>
    </location>
</feature>
<dbReference type="Gene3D" id="2.120.10.30">
    <property type="entry name" value="TolB, C-terminal domain"/>
    <property type="match status" value="1"/>
</dbReference>
<dbReference type="Proteomes" id="UP000094256">
    <property type="component" value="Chromosome"/>
</dbReference>
<dbReference type="AlphaFoldDB" id="A0A1B3ZAC4"/>
<keyword evidence="1" id="KW-0378">Hydrolase</keyword>
<evidence type="ECO:0000313" key="4">
    <source>
        <dbReference type="EMBL" id="AOH84384.1"/>
    </source>
</evidence>
<dbReference type="Pfam" id="PF00326">
    <property type="entry name" value="Peptidase_S9"/>
    <property type="match status" value="1"/>
</dbReference>
<gene>
    <name evidence="4" type="ORF">AWL63_10825</name>
</gene>
<evidence type="ECO:0000313" key="5">
    <source>
        <dbReference type="Proteomes" id="UP000094256"/>
    </source>
</evidence>
<sequence>MTSSWFRAALRLALPCLLAVATPLGARPYSVDDMLMTEAFGRIETSPGGRWLVFERLVPFETAARFDLDAMDVLRSRLYVVDLAHPAEARPLLAPEQRAGMIMLGFSPDGTRLAIGRLDGPRWTLGVVTLTSGAIRWFAVAPDTSEFRPTLAWVSNTQVVMLAQAGDTPPWVLRRDTEDRAEVGRLWAQAQAGRVPTVTAIGSGRDSTVTPPAPPVRLVRLDVTTGATRLLAQGDFETLRLSPDRRHVALTEQAEVIPVTTTAPIRQSDDLRRRRLRIVDLTDGHIWSPCAACDLPFDPPVWSPRGDRLLFFARHAAQTWAAGRPWVADPGSRQVTPVALSGVRPEVIMRRGAYDAVGLGWLGKRPLLFGRNAAPGARADWYALDASGATILTANVAAPTATLAAGTAPIMLASGAAWRLGARKARPLLAGMDGVAAFATVAERPGQSATLLGWRQSGGGIVIDGPSGGTRRFAAHADSAVRPVAASVRNGLVVNEIEANGVAHLAIVPSSGRTLTVATINARLAGVSARAPVPVRHRLPDGNTVTSWLYLPEPGAATTKPPLIVIPYAGTVYGDTPPALWNPGVGRTYTNVPALVGHGYAVLLPSMPALTATDHGSFDVAGQVLSGVDAVIARGEADPTRLGLWGHSYGGYTGATIATETDRFKAIIVSSGIYDMTSFQGTFAPTARRSPGYGLGILPWAGWTETGQPGLGATPWSNPARYVANSPIYHADRITTPLLIMADDRDFTPLQQGEQLFSALYRQGKDAQLVSYWGENHVLMSPANVRDAYARAFAWFDRHFAGAGTPGR</sequence>
<keyword evidence="5" id="KW-1185">Reference proteome</keyword>
<dbReference type="EMBL" id="CP014168">
    <property type="protein sequence ID" value="AOH84384.1"/>
    <property type="molecule type" value="Genomic_DNA"/>
</dbReference>
<dbReference type="Gene3D" id="3.40.50.1820">
    <property type="entry name" value="alpha/beta hydrolase"/>
    <property type="match status" value="1"/>
</dbReference>
<dbReference type="GO" id="GO:0004252">
    <property type="term" value="F:serine-type endopeptidase activity"/>
    <property type="evidence" value="ECO:0007669"/>
    <property type="project" value="TreeGrafter"/>
</dbReference>
<dbReference type="SUPFAM" id="SSF82171">
    <property type="entry name" value="DPP6 N-terminal domain-like"/>
    <property type="match status" value="1"/>
</dbReference>
<feature type="chain" id="PRO_5008556333" description="Peptidase S9 prolyl oligopeptidase catalytic domain-containing protein" evidence="2">
    <location>
        <begin position="27"/>
        <end position="808"/>
    </location>
</feature>
<accession>A0A1B3ZAC4</accession>
<dbReference type="InterPro" id="IPR011042">
    <property type="entry name" value="6-blade_b-propeller_TolB-like"/>
</dbReference>
<keyword evidence="2" id="KW-0732">Signal</keyword>
<dbReference type="GO" id="GO:0006508">
    <property type="term" value="P:proteolysis"/>
    <property type="evidence" value="ECO:0007669"/>
    <property type="project" value="InterPro"/>
</dbReference>
<dbReference type="STRING" id="1560345.AWL63_10825"/>
<evidence type="ECO:0000256" key="1">
    <source>
        <dbReference type="ARBA" id="ARBA00022801"/>
    </source>
</evidence>
<dbReference type="OrthoDB" id="7201746at2"/>
<proteinExistence type="predicted"/>
<feature type="signal peptide" evidence="2">
    <location>
        <begin position="1"/>
        <end position="26"/>
    </location>
</feature>
<dbReference type="InterPro" id="IPR001375">
    <property type="entry name" value="Peptidase_S9_cat"/>
</dbReference>
<dbReference type="RefSeq" id="WP_069204943.1">
    <property type="nucleotide sequence ID" value="NZ_CP014168.1"/>
</dbReference>